<dbReference type="HAMAP" id="MF_00255">
    <property type="entry name" value="Gly_tRNA_synth_beta"/>
    <property type="match status" value="1"/>
</dbReference>
<dbReference type="GO" id="GO:0005524">
    <property type="term" value="F:ATP binding"/>
    <property type="evidence" value="ECO:0007669"/>
    <property type="project" value="UniProtKB-KW"/>
</dbReference>
<dbReference type="EMBL" id="MLJW01000184">
    <property type="protein sequence ID" value="OIQ94533.1"/>
    <property type="molecule type" value="Genomic_DNA"/>
</dbReference>
<comment type="subcellular location">
    <subcellularLocation>
        <location evidence="1">Cytoplasm</location>
    </subcellularLocation>
</comment>
<evidence type="ECO:0000259" key="11">
    <source>
        <dbReference type="Pfam" id="PF05746"/>
    </source>
</evidence>
<dbReference type="GO" id="GO:0006420">
    <property type="term" value="P:arginyl-tRNA aminoacylation"/>
    <property type="evidence" value="ECO:0007669"/>
    <property type="project" value="InterPro"/>
</dbReference>
<comment type="similarity">
    <text evidence="2">Belongs to the class-II aminoacyl-tRNA synthetase family.</text>
</comment>
<dbReference type="GO" id="GO:0004820">
    <property type="term" value="F:glycine-tRNA ligase activity"/>
    <property type="evidence" value="ECO:0007669"/>
    <property type="project" value="UniProtKB-EC"/>
</dbReference>
<keyword evidence="6" id="KW-0547">Nucleotide-binding</keyword>
<name>A0A1J5S2G3_9ZZZZ</name>
<dbReference type="PANTHER" id="PTHR30075:SF2">
    <property type="entry name" value="GLYCINE--TRNA LIGASE, CHLOROPLASTIC_MITOCHONDRIAL 2"/>
    <property type="match status" value="1"/>
</dbReference>
<evidence type="ECO:0000256" key="8">
    <source>
        <dbReference type="ARBA" id="ARBA00022917"/>
    </source>
</evidence>
<dbReference type="GO" id="GO:0004814">
    <property type="term" value="F:arginine-tRNA ligase activity"/>
    <property type="evidence" value="ECO:0007669"/>
    <property type="project" value="InterPro"/>
</dbReference>
<dbReference type="NCBIfam" id="TIGR00211">
    <property type="entry name" value="glyS"/>
    <property type="match status" value="1"/>
</dbReference>
<evidence type="ECO:0000256" key="1">
    <source>
        <dbReference type="ARBA" id="ARBA00004496"/>
    </source>
</evidence>
<evidence type="ECO:0000256" key="9">
    <source>
        <dbReference type="ARBA" id="ARBA00023146"/>
    </source>
</evidence>
<protein>
    <recommendedName>
        <fullName evidence="3">glycine--tRNA ligase</fullName>
        <ecNumber evidence="3">6.1.1.14</ecNumber>
    </recommendedName>
</protein>
<dbReference type="EC" id="6.1.1.14" evidence="3"/>
<comment type="caution">
    <text evidence="12">The sequence shown here is derived from an EMBL/GenBank/DDBJ whole genome shotgun (WGS) entry which is preliminary data.</text>
</comment>
<dbReference type="PANTHER" id="PTHR30075">
    <property type="entry name" value="GLYCYL-TRNA SYNTHETASE"/>
    <property type="match status" value="1"/>
</dbReference>
<keyword evidence="9" id="KW-0030">Aminoacyl-tRNA synthetase</keyword>
<gene>
    <name evidence="12" type="primary">glyS_6</name>
    <name evidence="12" type="ORF">GALL_234900</name>
</gene>
<comment type="catalytic activity">
    <reaction evidence="10">
        <text>tRNA(Gly) + glycine + ATP = glycyl-tRNA(Gly) + AMP + diphosphate</text>
        <dbReference type="Rhea" id="RHEA:16013"/>
        <dbReference type="Rhea" id="RHEA-COMP:9664"/>
        <dbReference type="Rhea" id="RHEA-COMP:9683"/>
        <dbReference type="ChEBI" id="CHEBI:30616"/>
        <dbReference type="ChEBI" id="CHEBI:33019"/>
        <dbReference type="ChEBI" id="CHEBI:57305"/>
        <dbReference type="ChEBI" id="CHEBI:78442"/>
        <dbReference type="ChEBI" id="CHEBI:78522"/>
        <dbReference type="ChEBI" id="CHEBI:456215"/>
        <dbReference type="EC" id="6.1.1.14"/>
    </reaction>
</comment>
<dbReference type="InterPro" id="IPR008909">
    <property type="entry name" value="DALR_anticod-bd"/>
</dbReference>
<keyword evidence="8" id="KW-0648">Protein biosynthesis</keyword>
<dbReference type="Pfam" id="PF02092">
    <property type="entry name" value="tRNA_synt_2f"/>
    <property type="match status" value="1"/>
</dbReference>
<evidence type="ECO:0000256" key="7">
    <source>
        <dbReference type="ARBA" id="ARBA00022840"/>
    </source>
</evidence>
<organism evidence="12">
    <name type="scientific">mine drainage metagenome</name>
    <dbReference type="NCBI Taxonomy" id="410659"/>
    <lineage>
        <taxon>unclassified sequences</taxon>
        <taxon>metagenomes</taxon>
        <taxon>ecological metagenomes</taxon>
    </lineage>
</organism>
<accession>A0A1J5S2G3</accession>
<keyword evidence="4" id="KW-0963">Cytoplasm</keyword>
<evidence type="ECO:0000256" key="2">
    <source>
        <dbReference type="ARBA" id="ARBA00008226"/>
    </source>
</evidence>
<dbReference type="PRINTS" id="PR01045">
    <property type="entry name" value="TRNASYNTHGB"/>
</dbReference>
<dbReference type="GO" id="GO:0006426">
    <property type="term" value="P:glycyl-tRNA aminoacylation"/>
    <property type="evidence" value="ECO:0007669"/>
    <property type="project" value="InterPro"/>
</dbReference>
<reference evidence="12" key="1">
    <citation type="submission" date="2016-10" db="EMBL/GenBank/DDBJ databases">
        <title>Sequence of Gallionella enrichment culture.</title>
        <authorList>
            <person name="Poehlein A."/>
            <person name="Muehling M."/>
            <person name="Daniel R."/>
        </authorList>
    </citation>
    <scope>NUCLEOTIDE SEQUENCE</scope>
</reference>
<evidence type="ECO:0000256" key="4">
    <source>
        <dbReference type="ARBA" id="ARBA00022490"/>
    </source>
</evidence>
<dbReference type="Pfam" id="PF05746">
    <property type="entry name" value="DALR_1"/>
    <property type="match status" value="1"/>
</dbReference>
<keyword evidence="7" id="KW-0067">ATP-binding</keyword>
<dbReference type="GO" id="GO:0005829">
    <property type="term" value="C:cytosol"/>
    <property type="evidence" value="ECO:0007669"/>
    <property type="project" value="TreeGrafter"/>
</dbReference>
<feature type="domain" description="DALR anticodon binding" evidence="11">
    <location>
        <begin position="575"/>
        <end position="680"/>
    </location>
</feature>
<dbReference type="PROSITE" id="PS50861">
    <property type="entry name" value="AA_TRNA_LIGASE_II_GLYAB"/>
    <property type="match status" value="1"/>
</dbReference>
<evidence type="ECO:0000256" key="10">
    <source>
        <dbReference type="ARBA" id="ARBA00047937"/>
    </source>
</evidence>
<evidence type="ECO:0000256" key="3">
    <source>
        <dbReference type="ARBA" id="ARBA00012829"/>
    </source>
</evidence>
<evidence type="ECO:0000256" key="5">
    <source>
        <dbReference type="ARBA" id="ARBA00022598"/>
    </source>
</evidence>
<evidence type="ECO:0000256" key="6">
    <source>
        <dbReference type="ARBA" id="ARBA00022741"/>
    </source>
</evidence>
<proteinExistence type="inferred from homology"/>
<sequence length="689" mass="74410">MAEFLLELLSEEIPARMQARAAEDLARLVGEGLKKAGLSVERCRTFATPRRLTLVIDGLPEATPDVAEERRGPRVGAPAQALEGFLKGAGLTLEQCEQRDTGKGVFYFAQLRKPGQPTAALLRTVVEQVLADFPWPKSMRWGAHAVRWVRPLQSILALFGGQVVPVSFGPVTAGDSTVGHRFLSPARFSVRDFADYAARLAAAEVMLDPAARSQAILAQAEAAARAEGFALRPDEGLLAEVAGLVECPVVLAGSIDATFMDVPDEVLITSMRSHQKYFSLLKADGRLANRFLVVSNMKTADGGKAIVAGNERVLRARLSDAKFFWDTDRKHRLESRLPKLAERLYYARLGTMQDKVERVAALARHLTFYIDGAAVEPTVRAARLAKADLSSEMVGEFPELQGVMGRYYALNDGEAPEVAEAIAEHYAPQGPNDRCPTAPVSVAVALADKLDSLVGFFAIDEKPTGSKDPFALRRAALGVIRLILENGLRLPLLAFFKLAHGGYTVPLAQDADKTAADLMAFFADRLTVALREQGVRHDLIAALLAQGGEDDLVRLSAKVAALKDFVASEDGANLLIAYRRAANIVRIEEKKDGKAQDGALEAALLAEPEEQALAQALASVKPAVEAALAAEQYGTAMAELARLRRPVDAFFDKVTVNCEAADTRANRLRLLGLIGGIMEEIADFAQVEG</sequence>
<keyword evidence="5 12" id="KW-0436">Ligase</keyword>
<evidence type="ECO:0000313" key="12">
    <source>
        <dbReference type="EMBL" id="OIQ94533.1"/>
    </source>
</evidence>
<dbReference type="InterPro" id="IPR006194">
    <property type="entry name" value="Gly-tRNA-synth_heterodimer"/>
</dbReference>
<dbReference type="AlphaFoldDB" id="A0A1J5S2G3"/>
<dbReference type="Gene3D" id="1.10.730.10">
    <property type="entry name" value="Isoleucyl-tRNA Synthetase, Domain 1"/>
    <property type="match status" value="1"/>
</dbReference>
<dbReference type="SUPFAM" id="SSF109604">
    <property type="entry name" value="HD-domain/PDEase-like"/>
    <property type="match status" value="1"/>
</dbReference>
<dbReference type="InterPro" id="IPR015944">
    <property type="entry name" value="Gly-tRNA-synth_bsu"/>
</dbReference>